<feature type="chain" id="PRO_5040270250" evidence="1">
    <location>
        <begin position="21"/>
        <end position="440"/>
    </location>
</feature>
<dbReference type="Gene3D" id="2.120.10.30">
    <property type="entry name" value="TolB, C-terminal domain"/>
    <property type="match status" value="1"/>
</dbReference>
<reference evidence="3" key="1">
    <citation type="journal article" date="2020" name="Mol. Plant Microbe Interact.">
        <title>Genome Sequence of the Biocontrol Agent Coniothyrium minitans strain Conio (IMI 134523).</title>
        <authorList>
            <person name="Patel D."/>
            <person name="Shittu T.A."/>
            <person name="Baroncelli R."/>
            <person name="Muthumeenakshi S."/>
            <person name="Osborne T.H."/>
            <person name="Janganan T.K."/>
            <person name="Sreenivasaprasad S."/>
        </authorList>
    </citation>
    <scope>NUCLEOTIDE SEQUENCE</scope>
    <source>
        <strain evidence="3">Conio</strain>
    </source>
</reference>
<feature type="domain" description="Pyrroloquinoline quinone-dependent pyranose dehydrogenase beta-propeller" evidence="2">
    <location>
        <begin position="33"/>
        <end position="437"/>
    </location>
</feature>
<feature type="signal peptide" evidence="1">
    <location>
        <begin position="1"/>
        <end position="20"/>
    </location>
</feature>
<dbReference type="AlphaFoldDB" id="A0A9P6GS81"/>
<dbReference type="InterPro" id="IPR054539">
    <property type="entry name" value="Beta-prop_PDH"/>
</dbReference>
<evidence type="ECO:0000259" key="2">
    <source>
        <dbReference type="Pfam" id="PF22807"/>
    </source>
</evidence>
<sequence>MVAIHSVVVALLPFIPSALGQACVTIAPVNAATFASGYEGRVVMNGLKGPRGLIFDNQGNLLTSEQSAYGVRYIQLTDNGGTNICVKSQKQLIADSSLNHGIALSTNGKKLFASSKSTVYSWDYDGSTGTVSNKKTVITGMSTSGHSSKYMVNTKQQASVEKLTPVTARTLLVPKAQPNILLVQVGSNANLDTGAAQSSSGRSQIRKFKLADIDANPKAYTTGELLGYGIRNNVGIAEDPHGGIFSVNNGMDDMTVNGKDVHNTNPCEELNYHGRINDTSSAELGKSYGYPTCHSIYDPSVLPSPFNAQFKVGDTITNGASSAACTRVAPKLCFPAHTAPLDLKFNAAGSAAYVAFHGSWDRTPPDGYRLSRVAWNPQTGQPVANVTSGGGAAENIMVNANNNACPNKCFRPAGLAWSPNGKLFLSSDATNEIWVIGGAK</sequence>
<keyword evidence="1" id="KW-0732">Signal</keyword>
<evidence type="ECO:0000313" key="3">
    <source>
        <dbReference type="EMBL" id="KAF9740594.1"/>
    </source>
</evidence>
<dbReference type="Proteomes" id="UP000756921">
    <property type="component" value="Unassembled WGS sequence"/>
</dbReference>
<dbReference type="EMBL" id="WJXW01000001">
    <property type="protein sequence ID" value="KAF9740594.1"/>
    <property type="molecule type" value="Genomic_DNA"/>
</dbReference>
<dbReference type="SUPFAM" id="SSF50952">
    <property type="entry name" value="Soluble quinoprotein glucose dehydrogenase"/>
    <property type="match status" value="1"/>
</dbReference>
<accession>A0A9P6GS81</accession>
<keyword evidence="4" id="KW-1185">Reference proteome</keyword>
<dbReference type="InterPro" id="IPR011041">
    <property type="entry name" value="Quinoprot_gluc/sorb_DH_b-prop"/>
</dbReference>
<gene>
    <name evidence="3" type="ORF">PMIN01_00133</name>
</gene>
<evidence type="ECO:0000313" key="4">
    <source>
        <dbReference type="Proteomes" id="UP000756921"/>
    </source>
</evidence>
<proteinExistence type="predicted"/>
<protein>
    <submittedName>
        <fullName evidence="3">Nhl repeat-containing protein</fullName>
    </submittedName>
</protein>
<dbReference type="OrthoDB" id="507128at2759"/>
<name>A0A9P6GS81_9PLEO</name>
<evidence type="ECO:0000256" key="1">
    <source>
        <dbReference type="SAM" id="SignalP"/>
    </source>
</evidence>
<dbReference type="Pfam" id="PF22807">
    <property type="entry name" value="TrAA12"/>
    <property type="match status" value="1"/>
</dbReference>
<comment type="caution">
    <text evidence="3">The sequence shown here is derived from an EMBL/GenBank/DDBJ whole genome shotgun (WGS) entry which is preliminary data.</text>
</comment>
<dbReference type="InterPro" id="IPR011042">
    <property type="entry name" value="6-blade_b-propeller_TolB-like"/>
</dbReference>
<organism evidence="3 4">
    <name type="scientific">Paraphaeosphaeria minitans</name>
    <dbReference type="NCBI Taxonomy" id="565426"/>
    <lineage>
        <taxon>Eukaryota</taxon>
        <taxon>Fungi</taxon>
        <taxon>Dikarya</taxon>
        <taxon>Ascomycota</taxon>
        <taxon>Pezizomycotina</taxon>
        <taxon>Dothideomycetes</taxon>
        <taxon>Pleosporomycetidae</taxon>
        <taxon>Pleosporales</taxon>
        <taxon>Massarineae</taxon>
        <taxon>Didymosphaeriaceae</taxon>
        <taxon>Paraphaeosphaeria</taxon>
    </lineage>
</organism>